<feature type="transmembrane region" description="Helical" evidence="1">
    <location>
        <begin position="146"/>
        <end position="166"/>
    </location>
</feature>
<keyword evidence="1" id="KW-0472">Membrane</keyword>
<accession>A0A1I4E9R1</accession>
<dbReference type="EMBL" id="FOSZ01000004">
    <property type="protein sequence ID" value="SFL02023.1"/>
    <property type="molecule type" value="Genomic_DNA"/>
</dbReference>
<keyword evidence="1" id="KW-0812">Transmembrane</keyword>
<dbReference type="Proteomes" id="UP000198851">
    <property type="component" value="Unassembled WGS sequence"/>
</dbReference>
<reference evidence="3" key="1">
    <citation type="submission" date="2016-10" db="EMBL/GenBank/DDBJ databases">
        <authorList>
            <person name="Varghese N."/>
            <person name="Submissions S."/>
        </authorList>
    </citation>
    <scope>NUCLEOTIDE SEQUENCE [LARGE SCALE GENOMIC DNA]</scope>
    <source>
        <strain evidence="3">DSM 28453</strain>
    </source>
</reference>
<evidence type="ECO:0008006" key="4">
    <source>
        <dbReference type="Google" id="ProtNLM"/>
    </source>
</evidence>
<feature type="transmembrane region" description="Helical" evidence="1">
    <location>
        <begin position="113"/>
        <end position="134"/>
    </location>
</feature>
<keyword evidence="1" id="KW-1133">Transmembrane helix</keyword>
<feature type="transmembrane region" description="Helical" evidence="1">
    <location>
        <begin position="12"/>
        <end position="34"/>
    </location>
</feature>
<sequence length="258" mass="28586">MSDVTRPDRAVALGLGISVILTTFVVWVVNALIYTARWDFIAFHPERAARQSPTISRAISDPRIGEPFADWMAICAPALLVGVTLLVLGILADLRSRIGHDTKTFGWFARMGGFLVILQAMASVGMVVLSHFRFPDHHFGHMMGSYLFFFSQALVVFGGQVISNAFSRLPEKDQVLLPVMVAIRRKYIWVPVILAVVYLSCFVLKDVDLGAINKPLFVVYVSTEPLLISSFLFYVLSFVPDCLAIVLRYVRGSSVTAA</sequence>
<dbReference type="RefSeq" id="WP_093323747.1">
    <property type="nucleotide sequence ID" value="NZ_FOSZ01000004.1"/>
</dbReference>
<evidence type="ECO:0000256" key="1">
    <source>
        <dbReference type="SAM" id="Phobius"/>
    </source>
</evidence>
<keyword evidence="3" id="KW-1185">Reference proteome</keyword>
<evidence type="ECO:0000313" key="2">
    <source>
        <dbReference type="EMBL" id="SFL02023.1"/>
    </source>
</evidence>
<dbReference type="STRING" id="1280847.SAMN04488036_104104"/>
<feature type="transmembrane region" description="Helical" evidence="1">
    <location>
        <begin position="71"/>
        <end position="92"/>
    </location>
</feature>
<dbReference type="OrthoDB" id="7838930at2"/>
<evidence type="ECO:0000313" key="3">
    <source>
        <dbReference type="Proteomes" id="UP000198851"/>
    </source>
</evidence>
<feature type="transmembrane region" description="Helical" evidence="1">
    <location>
        <begin position="187"/>
        <end position="205"/>
    </location>
</feature>
<organism evidence="2 3">
    <name type="scientific">Shimia haliotis</name>
    <dbReference type="NCBI Taxonomy" id="1280847"/>
    <lineage>
        <taxon>Bacteria</taxon>
        <taxon>Pseudomonadati</taxon>
        <taxon>Pseudomonadota</taxon>
        <taxon>Alphaproteobacteria</taxon>
        <taxon>Rhodobacterales</taxon>
        <taxon>Roseobacteraceae</taxon>
    </lineage>
</organism>
<proteinExistence type="predicted"/>
<name>A0A1I4E9R1_9RHOB</name>
<gene>
    <name evidence="2" type="ORF">SAMN04488036_104104</name>
</gene>
<feature type="transmembrane region" description="Helical" evidence="1">
    <location>
        <begin position="225"/>
        <end position="250"/>
    </location>
</feature>
<protein>
    <recommendedName>
        <fullName evidence="4">Frag1/DRAM/Sfk1 family protein</fullName>
    </recommendedName>
</protein>
<dbReference type="AlphaFoldDB" id="A0A1I4E9R1"/>